<dbReference type="Pfam" id="PF00078">
    <property type="entry name" value="RVT_1"/>
    <property type="match status" value="1"/>
</dbReference>
<reference evidence="4 5" key="1">
    <citation type="journal article" date="2020" name="ISME J.">
        <title>Uncovering the hidden diversity of litter-decomposition mechanisms in mushroom-forming fungi.</title>
        <authorList>
            <person name="Floudas D."/>
            <person name="Bentzer J."/>
            <person name="Ahren D."/>
            <person name="Johansson T."/>
            <person name="Persson P."/>
            <person name="Tunlid A."/>
        </authorList>
    </citation>
    <scope>NUCLEOTIDE SEQUENCE [LARGE SCALE GENOMIC DNA]</scope>
    <source>
        <strain evidence="4 5">CBS 291.85</strain>
    </source>
</reference>
<dbReference type="SUPFAM" id="SSF56219">
    <property type="entry name" value="DNase I-like"/>
    <property type="match status" value="1"/>
</dbReference>
<dbReference type="InterPro" id="IPR000477">
    <property type="entry name" value="RT_dom"/>
</dbReference>
<feature type="coiled-coil region" evidence="1">
    <location>
        <begin position="380"/>
        <end position="414"/>
    </location>
</feature>
<dbReference type="InterPro" id="IPR036691">
    <property type="entry name" value="Endo/exonu/phosph_ase_sf"/>
</dbReference>
<dbReference type="EMBL" id="JAACJM010000563">
    <property type="protein sequence ID" value="KAF5311265.1"/>
    <property type="molecule type" value="Genomic_DNA"/>
</dbReference>
<dbReference type="PROSITE" id="PS50878">
    <property type="entry name" value="RT_POL"/>
    <property type="match status" value="1"/>
</dbReference>
<dbReference type="Gene3D" id="3.30.420.10">
    <property type="entry name" value="Ribonuclease H-like superfamily/Ribonuclease H"/>
    <property type="match status" value="1"/>
</dbReference>
<dbReference type="SUPFAM" id="SSF56672">
    <property type="entry name" value="DNA/RNA polymerases"/>
    <property type="match status" value="1"/>
</dbReference>
<dbReference type="InterPro" id="IPR005135">
    <property type="entry name" value="Endo/exonuclease/phosphatase"/>
</dbReference>
<feature type="compositionally biased region" description="Basic and acidic residues" evidence="2">
    <location>
        <begin position="1185"/>
        <end position="1198"/>
    </location>
</feature>
<accession>A0A8H5AUR0</accession>
<evidence type="ECO:0000259" key="3">
    <source>
        <dbReference type="PROSITE" id="PS50878"/>
    </source>
</evidence>
<dbReference type="Gene3D" id="3.60.10.10">
    <property type="entry name" value="Endonuclease/exonuclease/phosphatase"/>
    <property type="match status" value="1"/>
</dbReference>
<dbReference type="GO" id="GO:0003676">
    <property type="term" value="F:nucleic acid binding"/>
    <property type="evidence" value="ECO:0007669"/>
    <property type="project" value="InterPro"/>
</dbReference>
<feature type="domain" description="Reverse transcriptase" evidence="3">
    <location>
        <begin position="602"/>
        <end position="898"/>
    </location>
</feature>
<feature type="compositionally biased region" description="Pro residues" evidence="2">
    <location>
        <begin position="27"/>
        <end position="36"/>
    </location>
</feature>
<organism evidence="4 5">
    <name type="scientific">Tetrapyrgos nigripes</name>
    <dbReference type="NCBI Taxonomy" id="182062"/>
    <lineage>
        <taxon>Eukaryota</taxon>
        <taxon>Fungi</taxon>
        <taxon>Dikarya</taxon>
        <taxon>Basidiomycota</taxon>
        <taxon>Agaricomycotina</taxon>
        <taxon>Agaricomycetes</taxon>
        <taxon>Agaricomycetidae</taxon>
        <taxon>Agaricales</taxon>
        <taxon>Marasmiineae</taxon>
        <taxon>Marasmiaceae</taxon>
        <taxon>Tetrapyrgos</taxon>
    </lineage>
</organism>
<dbReference type="CDD" id="cd09076">
    <property type="entry name" value="L1-EN"/>
    <property type="match status" value="1"/>
</dbReference>
<dbReference type="CDD" id="cd01650">
    <property type="entry name" value="RT_nLTR_like"/>
    <property type="match status" value="1"/>
</dbReference>
<dbReference type="PANTHER" id="PTHR19446">
    <property type="entry name" value="REVERSE TRANSCRIPTASES"/>
    <property type="match status" value="1"/>
</dbReference>
<evidence type="ECO:0000313" key="4">
    <source>
        <dbReference type="EMBL" id="KAF5311265.1"/>
    </source>
</evidence>
<dbReference type="InterPro" id="IPR043502">
    <property type="entry name" value="DNA/RNA_pol_sf"/>
</dbReference>
<dbReference type="GO" id="GO:0003824">
    <property type="term" value="F:catalytic activity"/>
    <property type="evidence" value="ECO:0007669"/>
    <property type="project" value="InterPro"/>
</dbReference>
<proteinExistence type="predicted"/>
<dbReference type="Pfam" id="PF03372">
    <property type="entry name" value="Exo_endo_phos"/>
    <property type="match status" value="1"/>
</dbReference>
<feature type="region of interest" description="Disordered" evidence="2">
    <location>
        <begin position="15"/>
        <end position="53"/>
    </location>
</feature>
<keyword evidence="1" id="KW-0175">Coiled coil</keyword>
<keyword evidence="5" id="KW-1185">Reference proteome</keyword>
<name>A0A8H5AUR0_9AGAR</name>
<evidence type="ECO:0000256" key="1">
    <source>
        <dbReference type="SAM" id="Coils"/>
    </source>
</evidence>
<evidence type="ECO:0000313" key="5">
    <source>
        <dbReference type="Proteomes" id="UP000559256"/>
    </source>
</evidence>
<feature type="compositionally biased region" description="Basic residues" evidence="2">
    <location>
        <begin position="41"/>
        <end position="53"/>
    </location>
</feature>
<protein>
    <recommendedName>
        <fullName evidence="3">Reverse transcriptase domain-containing protein</fullName>
    </recommendedName>
</protein>
<dbReference type="InterPro" id="IPR036397">
    <property type="entry name" value="RNaseH_sf"/>
</dbReference>
<gene>
    <name evidence="4" type="ORF">D9758_018756</name>
</gene>
<dbReference type="Proteomes" id="UP000559256">
    <property type="component" value="Unassembled WGS sequence"/>
</dbReference>
<feature type="region of interest" description="Disordered" evidence="2">
    <location>
        <begin position="1183"/>
        <end position="1203"/>
    </location>
</feature>
<evidence type="ECO:0000256" key="2">
    <source>
        <dbReference type="SAM" id="MobiDB-lite"/>
    </source>
</evidence>
<sequence length="1305" mass="149814">MDRITQFVDQIESAIRSRNASQNQSTPPNPTPPPPRDQPRQARRMALRTGRRTATKAAIKVASLNMRGYGSENLDNKDNKWNYINQFVREQRIGVLLVQETHMDEERRQEVEDKFSKRLTIRCSSNPERPRGKGGVAIVLNKTLVDARVLEEKEIIPGRALWIKMHWHRERNLKILVVYAPNVTATDGKDNAEFWEELHTYFDRHPSKKPDIMAGDMNMVEAGLIDRLPARDDPEDAVDALDEFKMLTQLRDGWRDMYPDRKAFTFTTARSESRIDRIYTTDAILNASRDWKIQPTGIPGADHWMVSVLASHMDAPTMGRGRWAIPRHILKDKTFMQYTLKRGHEADKELEEIERVGRTTDKNTQLTWFKYKTDVLAEARRRQRIVIPRTEKQIKELEEKLSEVDNDLTLTEGERLEQSATISADITILERKRFQDTRKETATRNRIEGEQISRYWSSLNKENKPRDVIYALRREEQGPDGWFETTPEGMVKHARDYHERLQKEGQPANEEHHRRKDLITEQVLSNLNTKLTEEQKMYLAVKCERGDVVRALLDAKNYTSPGIDGATYELWKAIYTRYLEDAKARRPAFDIVNLMTRAFNDIARHGIIEETHFSDGWMCPLYKKNDKCDIANYRPITLLNTDYKIFTKVLATKLGKVAPDLLHHNQAGFVPGRQISDQTKLIRMVMASAEQTAQNGMIVSLDQEKAYDKVDHEYLWKTLKKFEFPTEFITTIQNLYKPARTSVMVNGVKSDTYKVIRGVRQGDPLSCLIFDLAIEPLAAMLRNSDLQGFKIPGVTERLIANLFADDTTVFLAATDDFRDLQLILDEWCTASTAKFNVNKTAIIPIGNAEYRRTVIETRRTIPLQYGSSPYSNVLPAYLHIAGEGEAIRILGAWFGNEIKATQIWAPVIEKIDRVLDRWAKGSPTMEGRRLIVQMFAGGMSQYLTQVQGMPTEVEKRLAKRINKYIWEEKERNPINKDTTYLDIKDGGRAVLDISARNEAIELMWLKRYLTFGPDRPLWATLADSLLAKNTPATENGIPVFIKQNTFLQSWVTSTGPRSTQVPELRNMINIGKKYGVRIEGLAFERNILKEMPMWHHIQADPKIRRLTGSMASICLMKKHKMKTVGEAMDLAAPLLTLPGQRRRHRLNDQCQCRDCAALRQQMGCTHPNQCMSRAKELLDTLPSKWDPRKSQPEDHEGDFLEMNAPEDADNFDYRITTTGTLSDIFRVFTDQDWTPTNDVLARRVKHDSDERMIIIATDGSCVDNGQENAVAGAGIYLGPENAGNRSIKTTETCRRRTHHTIKPSG</sequence>
<dbReference type="OrthoDB" id="416119at2759"/>
<comment type="caution">
    <text evidence="4">The sequence shown here is derived from an EMBL/GenBank/DDBJ whole genome shotgun (WGS) entry which is preliminary data.</text>
</comment>